<dbReference type="EMBL" id="SMRU01000023">
    <property type="protein sequence ID" value="TDF92413.1"/>
    <property type="molecule type" value="Genomic_DNA"/>
</dbReference>
<reference evidence="1 2" key="1">
    <citation type="submission" date="2019-03" db="EMBL/GenBank/DDBJ databases">
        <title>Whole genome sequence of Arthrobacter sp JH1-1.</title>
        <authorList>
            <person name="Trinh H.N."/>
        </authorList>
    </citation>
    <scope>NUCLEOTIDE SEQUENCE [LARGE SCALE GENOMIC DNA]</scope>
    <source>
        <strain evidence="1 2">JH1-1</strain>
    </source>
</reference>
<keyword evidence="2" id="KW-1185">Reference proteome</keyword>
<accession>A0A4R5KAZ7</accession>
<comment type="caution">
    <text evidence="1">The sequence shown here is derived from an EMBL/GenBank/DDBJ whole genome shotgun (WGS) entry which is preliminary data.</text>
</comment>
<protein>
    <submittedName>
        <fullName evidence="1">Uncharacterized protein</fullName>
    </submittedName>
</protein>
<dbReference type="RefSeq" id="WP_133205600.1">
    <property type="nucleotide sequence ID" value="NZ_SMRU01000023.1"/>
</dbReference>
<organism evidence="1 2">
    <name type="scientific">Arthrobacter terricola</name>
    <dbReference type="NCBI Taxonomy" id="2547396"/>
    <lineage>
        <taxon>Bacteria</taxon>
        <taxon>Bacillati</taxon>
        <taxon>Actinomycetota</taxon>
        <taxon>Actinomycetes</taxon>
        <taxon>Micrococcales</taxon>
        <taxon>Micrococcaceae</taxon>
        <taxon>Arthrobacter</taxon>
    </lineage>
</organism>
<evidence type="ECO:0000313" key="2">
    <source>
        <dbReference type="Proteomes" id="UP000295511"/>
    </source>
</evidence>
<proteinExistence type="predicted"/>
<sequence length="96" mass="11324">MTRIMGAWVVLTIKPSHLEFRMRFRLLARLFGPWRLERAAVRDVYPGRLHALDPWGRVNFLAGEIMPWAFLTQRPFDVLDAAKELGYPVRYDDRIP</sequence>
<dbReference type="AlphaFoldDB" id="A0A4R5KAZ7"/>
<name>A0A4R5KAZ7_9MICC</name>
<evidence type="ECO:0000313" key="1">
    <source>
        <dbReference type="EMBL" id="TDF92413.1"/>
    </source>
</evidence>
<dbReference type="OrthoDB" id="4951459at2"/>
<dbReference type="Proteomes" id="UP000295511">
    <property type="component" value="Unassembled WGS sequence"/>
</dbReference>
<gene>
    <name evidence="1" type="ORF">E1809_17880</name>
</gene>